<keyword evidence="1" id="KW-0697">Rotamase</keyword>
<keyword evidence="4" id="KW-1185">Reference proteome</keyword>
<dbReference type="EMBL" id="CP034951">
    <property type="protein sequence ID" value="QAA81133.1"/>
    <property type="molecule type" value="Genomic_DNA"/>
</dbReference>
<dbReference type="Pfam" id="PF00639">
    <property type="entry name" value="Rotamase"/>
    <property type="match status" value="1"/>
</dbReference>
<dbReference type="PANTHER" id="PTHR47245:SF2">
    <property type="entry name" value="PEPTIDYL-PROLYL CIS-TRANS ISOMERASE HP_0175-RELATED"/>
    <property type="match status" value="1"/>
</dbReference>
<dbReference type="OrthoDB" id="14196at2"/>
<evidence type="ECO:0000313" key="3">
    <source>
        <dbReference type="EMBL" id="QAA81133.1"/>
    </source>
</evidence>
<dbReference type="Proteomes" id="UP000285517">
    <property type="component" value="Chromosome"/>
</dbReference>
<dbReference type="SUPFAM" id="SSF54534">
    <property type="entry name" value="FKBP-like"/>
    <property type="match status" value="2"/>
</dbReference>
<dbReference type="InterPro" id="IPR000297">
    <property type="entry name" value="PPIase_PpiC"/>
</dbReference>
<name>A0A410G1I6_9FLAO</name>
<dbReference type="KEGG" id="aev:EI546_05050"/>
<dbReference type="PANTHER" id="PTHR47245">
    <property type="entry name" value="PEPTIDYLPROLYL ISOMERASE"/>
    <property type="match status" value="1"/>
</dbReference>
<dbReference type="Gene3D" id="3.10.50.40">
    <property type="match status" value="2"/>
</dbReference>
<organism evidence="3 4">
    <name type="scientific">Aequorivita ciconiae</name>
    <dbReference type="NCBI Taxonomy" id="2494375"/>
    <lineage>
        <taxon>Bacteria</taxon>
        <taxon>Pseudomonadati</taxon>
        <taxon>Bacteroidota</taxon>
        <taxon>Flavobacteriia</taxon>
        <taxon>Flavobacteriales</taxon>
        <taxon>Flavobacteriaceae</taxon>
        <taxon>Aequorivita</taxon>
    </lineage>
</organism>
<dbReference type="Pfam" id="PF13616">
    <property type="entry name" value="Rotamase_3"/>
    <property type="match status" value="1"/>
</dbReference>
<evidence type="ECO:0000313" key="4">
    <source>
        <dbReference type="Proteomes" id="UP000285517"/>
    </source>
</evidence>
<feature type="domain" description="PpiC" evidence="2">
    <location>
        <begin position="121"/>
        <end position="223"/>
    </location>
</feature>
<protein>
    <submittedName>
        <fullName evidence="3">Peptidyl-prolyl cis-trans isomerase</fullName>
    </submittedName>
</protein>
<dbReference type="InterPro" id="IPR046357">
    <property type="entry name" value="PPIase_dom_sf"/>
</dbReference>
<dbReference type="RefSeq" id="WP_128249524.1">
    <property type="nucleotide sequence ID" value="NZ_CP034951.1"/>
</dbReference>
<feature type="domain" description="PpiC" evidence="2">
    <location>
        <begin position="228"/>
        <end position="329"/>
    </location>
</feature>
<dbReference type="InterPro" id="IPR050245">
    <property type="entry name" value="PrsA_foldase"/>
</dbReference>
<accession>A0A410G1I6</accession>
<proteinExistence type="predicted"/>
<reference evidence="3 4" key="1">
    <citation type="submission" date="2019-01" db="EMBL/GenBank/DDBJ databases">
        <title>Complete genome sequencing of Aequorivita sp. H23M31.</title>
        <authorList>
            <person name="Bae J.-W."/>
        </authorList>
    </citation>
    <scope>NUCLEOTIDE SEQUENCE [LARGE SCALE GENOMIC DNA]</scope>
    <source>
        <strain evidence="3 4">H23M31</strain>
    </source>
</reference>
<dbReference type="GO" id="GO:0003755">
    <property type="term" value="F:peptidyl-prolyl cis-trans isomerase activity"/>
    <property type="evidence" value="ECO:0007669"/>
    <property type="project" value="UniProtKB-KW"/>
</dbReference>
<keyword evidence="1 3" id="KW-0413">Isomerase</keyword>
<dbReference type="AlphaFoldDB" id="A0A410G1I6"/>
<sequence length="651" mass="74983">MKNILTLLLVVLMGTTSVISQKKKDVLLTIDGNPVYADEFERVYKKNLDLVQDESQKDVDGYMQLFIDYKLKIAEAKAQGLDKKEPYQVELRKYRDQLSRSYLFEEKLTEDLAKEAYDRSKEEINASHILIEVGFEAKPQDTLAAYNKIKSLRERALKGEDFEKLAKENSQEPNADKSGGNLGYFSVFSMVYPFETAAYNTKVGGISEIVRTNFGYHIIKVNDRRARLPKIVVSHIMISDKKGAHTFDPEERINEIATMLKQGQSFESLAKEFSDDKNSAVNGGKLKPFTKGELRAPEFEDAAYKLKNIGDISKPVKTEFGWHIIRLDERVPETTFEEQKAELEKRVKQGDRAKVVVNAVNKKIKEKYNYKKGTDYLPFFDTYVSDSVLTRNWDMKPIPTAQDKTLFTIGDRTVKFSDFASYVADRQRSTMPFADKESLLASFYDEFETEKLKDYYRDRLEVENPQYAAVLGEYRDGLLIFDVMEKNIWNAAKNDSLGLKQFYEKTKQNYRWKQRVDADIFSATSQMTAQRIQKMLEEGRAPEEIKAELNPDGSVNVLLTQGIFEVGEQELPANLEIKKGISTIYPSNDSYIVVNVKEVLPEGIKELDEVKGRVISNYQTELETQWMDQLRSKYDVEVNNKTLKKVKRQLK</sequence>
<dbReference type="Pfam" id="PF13145">
    <property type="entry name" value="Rotamase_2"/>
    <property type="match status" value="1"/>
</dbReference>
<evidence type="ECO:0000256" key="1">
    <source>
        <dbReference type="PROSITE-ProRule" id="PRU00278"/>
    </source>
</evidence>
<evidence type="ECO:0000259" key="2">
    <source>
        <dbReference type="PROSITE" id="PS50198"/>
    </source>
</evidence>
<dbReference type="PROSITE" id="PS50198">
    <property type="entry name" value="PPIC_PPIASE_2"/>
    <property type="match status" value="2"/>
</dbReference>
<gene>
    <name evidence="3" type="ORF">EI546_05050</name>
</gene>